<dbReference type="VEuPathDB" id="FungiDB:BCV72DRAFT_338799"/>
<dbReference type="Proteomes" id="UP000242414">
    <property type="component" value="Unassembled WGS sequence"/>
</dbReference>
<protein>
    <submittedName>
        <fullName evidence="1">Uncharacterized protein</fullName>
    </submittedName>
</protein>
<accession>A0A1X0QRA0</accession>
<dbReference type="OrthoDB" id="2288930at2759"/>
<evidence type="ECO:0000313" key="1">
    <source>
        <dbReference type="EMBL" id="ORE02293.1"/>
    </source>
</evidence>
<reference evidence="1" key="1">
    <citation type="journal article" date="2016" name="Proc. Natl. Acad. Sci. U.S.A.">
        <title>Lipid metabolic changes in an early divergent fungus govern the establishment of a mutualistic symbiosis with endobacteria.</title>
        <authorList>
            <person name="Lastovetsky O.A."/>
            <person name="Gaspar M.L."/>
            <person name="Mondo S.J."/>
            <person name="LaButti K.M."/>
            <person name="Sandor L."/>
            <person name="Grigoriev I.V."/>
            <person name="Henry S.A."/>
            <person name="Pawlowska T.E."/>
        </authorList>
    </citation>
    <scope>NUCLEOTIDE SEQUENCE [LARGE SCALE GENOMIC DNA]</scope>
    <source>
        <strain evidence="1">ATCC 52814</strain>
    </source>
</reference>
<gene>
    <name evidence="1" type="ORF">BCV72DRAFT_338799</name>
</gene>
<organism evidence="1">
    <name type="scientific">Rhizopus microsporus var. microsporus</name>
    <dbReference type="NCBI Taxonomy" id="86635"/>
    <lineage>
        <taxon>Eukaryota</taxon>
        <taxon>Fungi</taxon>
        <taxon>Fungi incertae sedis</taxon>
        <taxon>Mucoromycota</taxon>
        <taxon>Mucoromycotina</taxon>
        <taxon>Mucoromycetes</taxon>
        <taxon>Mucorales</taxon>
        <taxon>Mucorineae</taxon>
        <taxon>Rhizopodaceae</taxon>
        <taxon>Rhizopus</taxon>
    </lineage>
</organism>
<dbReference type="EMBL" id="KV922059">
    <property type="protein sequence ID" value="ORE02293.1"/>
    <property type="molecule type" value="Genomic_DNA"/>
</dbReference>
<proteinExistence type="predicted"/>
<name>A0A1X0QRA0_RHIZD</name>
<dbReference type="AlphaFoldDB" id="A0A1X0QRA0"/>
<sequence>MPKTIPQIRISGLSANYAFKDWLQQALQDESDPLNYFSFANIFNGNENATNAHYSDLLNLLSNKRQSKKLIHLVEKAKSKFEKRKKNKEHLGFSKDYGAYWTNRRRESSKATIQERQSETIIRLNDITCQSIEKLAQENQAGVSIYDTKNNAVDIGSSSNNIINTSNPVMATEQSLEEILSLAAELSSDKVGRLGILDLGSDTVVSMLQGHLSQEDYSEIIEHASLPDIELTAYAQELIFALCRSKLATVSIRSILYQVGFKQSFNLVLNHDANFIETTVRHFLDLMDSPNNPLKQATGERAACIHTIIYIMNQLFLANNDLVAFEWIENEYCQTSRCKWDGVLLKVNNKKVSPVLIEFSGGTKVNNTINKESSDINKLYSNMMNVVASLPSSVSKKLFCARFHDGKICLEELFVHKRKYYRKIHTSFRCPTTPRLLIEYIKQITKILQWKEAIVNLTLEFEE</sequence>